<evidence type="ECO:0000256" key="12">
    <source>
        <dbReference type="ARBA" id="ARBA00023242"/>
    </source>
</evidence>
<dbReference type="PANTHER" id="PTHR13557">
    <property type="entry name" value="COILED-COIL DOMAIN-CONTAINING PROTEIN 86"/>
    <property type="match status" value="1"/>
</dbReference>
<evidence type="ECO:0000256" key="14">
    <source>
        <dbReference type="SAM" id="MobiDB-lite"/>
    </source>
</evidence>
<evidence type="ECO:0000256" key="11">
    <source>
        <dbReference type="ARBA" id="ARBA00023054"/>
    </source>
</evidence>
<dbReference type="GO" id="GO:0005694">
    <property type="term" value="C:chromosome"/>
    <property type="evidence" value="ECO:0007669"/>
    <property type="project" value="UniProtKB-SubCell"/>
</dbReference>
<dbReference type="EMBL" id="SWLE01000021">
    <property type="protein sequence ID" value="TNM85896.1"/>
    <property type="molecule type" value="Genomic_DNA"/>
</dbReference>
<organism evidence="15 16">
    <name type="scientific">Takifugu bimaculatus</name>
    <dbReference type="NCBI Taxonomy" id="433685"/>
    <lineage>
        <taxon>Eukaryota</taxon>
        <taxon>Metazoa</taxon>
        <taxon>Chordata</taxon>
        <taxon>Craniata</taxon>
        <taxon>Vertebrata</taxon>
        <taxon>Euteleostomi</taxon>
        <taxon>Actinopterygii</taxon>
        <taxon>Neopterygii</taxon>
        <taxon>Teleostei</taxon>
        <taxon>Neoteleostei</taxon>
        <taxon>Acanthomorphata</taxon>
        <taxon>Eupercaria</taxon>
        <taxon>Tetraodontiformes</taxon>
        <taxon>Tetradontoidea</taxon>
        <taxon>Tetraodontidae</taxon>
        <taxon>Takifugu</taxon>
    </lineage>
</organism>
<keyword evidence="16" id="KW-1185">Reference proteome</keyword>
<keyword evidence="12" id="KW-0539">Nucleus</keyword>
<evidence type="ECO:0000256" key="4">
    <source>
        <dbReference type="ARBA" id="ARBA00007869"/>
    </source>
</evidence>
<evidence type="ECO:0000256" key="6">
    <source>
        <dbReference type="ARBA" id="ARBA00022454"/>
    </source>
</evidence>
<comment type="subcellular location">
    <subcellularLocation>
        <location evidence="2">Chromosome</location>
    </subcellularLocation>
    <subcellularLocation>
        <location evidence="3">Nucleus</location>
        <location evidence="3">Nucleolus</location>
    </subcellularLocation>
</comment>
<dbReference type="PANTHER" id="PTHR13557:SF1">
    <property type="entry name" value="COILED-COIL DOMAIN-CONTAINING PROTEIN 86"/>
    <property type="match status" value="1"/>
</dbReference>
<proteinExistence type="inferred from homology"/>
<evidence type="ECO:0000256" key="2">
    <source>
        <dbReference type="ARBA" id="ARBA00004286"/>
    </source>
</evidence>
<feature type="region of interest" description="Disordered" evidence="14">
    <location>
        <begin position="233"/>
        <end position="268"/>
    </location>
</feature>
<keyword evidence="8" id="KW-0698">rRNA processing</keyword>
<evidence type="ECO:0000256" key="3">
    <source>
        <dbReference type="ARBA" id="ARBA00004604"/>
    </source>
</evidence>
<feature type="compositionally biased region" description="Polar residues" evidence="14">
    <location>
        <begin position="252"/>
        <end position="261"/>
    </location>
</feature>
<comment type="function">
    <text evidence="1">Involved in nucleolar integrity and required for processing of the pre-rRNA for the 60S ribosome subunit.</text>
</comment>
<reference evidence="15 16" key="1">
    <citation type="submission" date="2019-04" db="EMBL/GenBank/DDBJ databases">
        <title>The sequence and de novo assembly of Takifugu bimaculatus genome using PacBio and Hi-C technologies.</title>
        <authorList>
            <person name="Xu P."/>
            <person name="Liu B."/>
            <person name="Zhou Z."/>
        </authorList>
    </citation>
    <scope>NUCLEOTIDE SEQUENCE [LARGE SCALE GENOMIC DNA]</scope>
    <source>
        <strain evidence="15">TB-2018</strain>
        <tissue evidence="15">Muscle</tissue>
    </source>
</reference>
<protein>
    <recommendedName>
        <fullName evidence="5">Coiled-coil domain-containing protein 86</fullName>
    </recommendedName>
</protein>
<evidence type="ECO:0000256" key="7">
    <source>
        <dbReference type="ARBA" id="ARBA00022517"/>
    </source>
</evidence>
<keyword evidence="10" id="KW-0164">Citrullination</keyword>
<evidence type="ECO:0000256" key="5">
    <source>
        <dbReference type="ARBA" id="ARBA00016738"/>
    </source>
</evidence>
<gene>
    <name evidence="15" type="ORF">fugu_008167</name>
</gene>
<evidence type="ECO:0000313" key="15">
    <source>
        <dbReference type="EMBL" id="TNM85896.1"/>
    </source>
</evidence>
<feature type="compositionally biased region" description="Basic residues" evidence="14">
    <location>
        <begin position="233"/>
        <end position="244"/>
    </location>
</feature>
<feature type="region of interest" description="Disordered" evidence="14">
    <location>
        <begin position="193"/>
        <end position="220"/>
    </location>
</feature>
<dbReference type="AlphaFoldDB" id="A0A4Z2B2R5"/>
<dbReference type="Proteomes" id="UP000516260">
    <property type="component" value="Chromosome 8"/>
</dbReference>
<keyword evidence="7" id="KW-0690">Ribosome biogenesis</keyword>
<comment type="function">
    <text evidence="13">Required for proper chromosome segregation during mitosis and error-free mitotic progression.</text>
</comment>
<keyword evidence="11" id="KW-0175">Coiled coil</keyword>
<name>A0A4Z2B2R5_9TELE</name>
<feature type="region of interest" description="Disordered" evidence="14">
    <location>
        <begin position="1"/>
        <end position="155"/>
    </location>
</feature>
<dbReference type="InterPro" id="IPR005579">
    <property type="entry name" value="Cgr1-like"/>
</dbReference>
<sequence>MSKRQKVLSEVDGSEMEVQTTRVTRSGRISRPPPERGNTETPKRTTRRTRKSVVQELTAADEKNGEQTPEGLLDREAEVSAHPGPFAVSEAAAESTTDLNGNGAMDLPGTTTTETAPSSVESVPKKKSLLAPSRTQKTVIPLGKPKSGRVWKDRNKKRFSSVVRDKQLCTSWEKKMQAKQEKLLVKQYSLQLKEEKAKQKEDKRKRREENLKRRAENERKAEIVQVIKNTAKIKRMKKKHLRKIEKRDTLALMQNSTTQNAKPKARKK</sequence>
<evidence type="ECO:0000256" key="8">
    <source>
        <dbReference type="ARBA" id="ARBA00022552"/>
    </source>
</evidence>
<feature type="compositionally biased region" description="Basic and acidic residues" evidence="14">
    <location>
        <begin position="33"/>
        <end position="43"/>
    </location>
</feature>
<evidence type="ECO:0000256" key="1">
    <source>
        <dbReference type="ARBA" id="ARBA00004090"/>
    </source>
</evidence>
<evidence type="ECO:0000256" key="10">
    <source>
        <dbReference type="ARBA" id="ARBA00022934"/>
    </source>
</evidence>
<accession>A0A4Z2B2R5</accession>
<dbReference type="InterPro" id="IPR026570">
    <property type="entry name" value="CCDC86"/>
</dbReference>
<feature type="compositionally biased region" description="Basic residues" evidence="14">
    <location>
        <begin position="146"/>
        <end position="155"/>
    </location>
</feature>
<evidence type="ECO:0000256" key="9">
    <source>
        <dbReference type="ARBA" id="ARBA00022553"/>
    </source>
</evidence>
<evidence type="ECO:0000313" key="16">
    <source>
        <dbReference type="Proteomes" id="UP000516260"/>
    </source>
</evidence>
<dbReference type="Pfam" id="PF03879">
    <property type="entry name" value="Cgr1"/>
    <property type="match status" value="1"/>
</dbReference>
<keyword evidence="6" id="KW-0158">Chromosome</keyword>
<comment type="similarity">
    <text evidence="4">Belongs to the CGR1 family.</text>
</comment>
<comment type="caution">
    <text evidence="15">The sequence shown here is derived from an EMBL/GenBank/DDBJ whole genome shotgun (WGS) entry which is preliminary data.</text>
</comment>
<dbReference type="GO" id="GO:0006364">
    <property type="term" value="P:rRNA processing"/>
    <property type="evidence" value="ECO:0007669"/>
    <property type="project" value="UniProtKB-KW"/>
</dbReference>
<evidence type="ECO:0000256" key="13">
    <source>
        <dbReference type="ARBA" id="ARBA00093307"/>
    </source>
</evidence>
<keyword evidence="9" id="KW-0597">Phosphoprotein</keyword>
<dbReference type="GO" id="GO:0005730">
    <property type="term" value="C:nucleolus"/>
    <property type="evidence" value="ECO:0007669"/>
    <property type="project" value="UniProtKB-SubCell"/>
</dbReference>